<dbReference type="InterPro" id="IPR036779">
    <property type="entry name" value="LysM_dom_sf"/>
</dbReference>
<dbReference type="CDD" id="cd00118">
    <property type="entry name" value="LysM"/>
    <property type="match status" value="1"/>
</dbReference>
<dbReference type="OrthoDB" id="5104630at2"/>
<feature type="chain" id="PRO_5013321845" evidence="1">
    <location>
        <begin position="28"/>
        <end position="266"/>
    </location>
</feature>
<feature type="domain" description="LysM" evidence="2">
    <location>
        <begin position="213"/>
        <end position="261"/>
    </location>
</feature>
<organism evidence="3 4">
    <name type="scientific">Agreia pratensis</name>
    <dbReference type="NCBI Taxonomy" id="150121"/>
    <lineage>
        <taxon>Bacteria</taxon>
        <taxon>Bacillati</taxon>
        <taxon>Actinomycetota</taxon>
        <taxon>Actinomycetes</taxon>
        <taxon>Micrococcales</taxon>
        <taxon>Microbacteriaceae</taxon>
        <taxon>Agreia</taxon>
    </lineage>
</organism>
<sequence length="266" mass="27321">MCWKRRTGAIAATSALLMLLTACVSSAQPEPVATQGATVAPAQNGPTSAPAARIEPGTEVGSAVFAPRSGAQASGSFTIIASEDPGTYEIVTHDLTAPPGSVLTFLPYTIDASQPCADSGLRFSLGDIDSMGSEPHYLPPDLGQGDPTFFGSAVLTQFSEVDREQNDCGATVIAAAPITWTLSPRRPDLKVADSGATAGASGVVAVDGSGAAVSYTVARGDTLSNIADRFGISVDDIFYLNPTRLRGPQDPTAYTGEVLNLSVADR</sequence>
<accession>A0A1X7KS42</accession>
<dbReference type="PROSITE" id="PS51782">
    <property type="entry name" value="LYSM"/>
    <property type="match status" value="1"/>
</dbReference>
<dbReference type="SMART" id="SM00257">
    <property type="entry name" value="LysM"/>
    <property type="match status" value="1"/>
</dbReference>
<keyword evidence="1" id="KW-0732">Signal</keyword>
<evidence type="ECO:0000259" key="2">
    <source>
        <dbReference type="PROSITE" id="PS51782"/>
    </source>
</evidence>
<dbReference type="SUPFAM" id="SSF54106">
    <property type="entry name" value="LysM domain"/>
    <property type="match status" value="1"/>
</dbReference>
<dbReference type="PROSITE" id="PS51257">
    <property type="entry name" value="PROKAR_LIPOPROTEIN"/>
    <property type="match status" value="1"/>
</dbReference>
<name>A0A1X7KS42_9MICO</name>
<dbReference type="InterPro" id="IPR018392">
    <property type="entry name" value="LysM"/>
</dbReference>
<dbReference type="Pfam" id="PF01476">
    <property type="entry name" value="LysM"/>
    <property type="match status" value="1"/>
</dbReference>
<evidence type="ECO:0000313" key="3">
    <source>
        <dbReference type="EMBL" id="SMG43563.1"/>
    </source>
</evidence>
<keyword evidence="4" id="KW-1185">Reference proteome</keyword>
<evidence type="ECO:0000313" key="4">
    <source>
        <dbReference type="Proteomes" id="UP000193244"/>
    </source>
</evidence>
<dbReference type="Gene3D" id="3.10.350.10">
    <property type="entry name" value="LysM domain"/>
    <property type="match status" value="1"/>
</dbReference>
<dbReference type="AlphaFoldDB" id="A0A1X7KS42"/>
<dbReference type="RefSeq" id="WP_085487054.1">
    <property type="nucleotide sequence ID" value="NZ_FXAY01000005.1"/>
</dbReference>
<protein>
    <submittedName>
        <fullName evidence="3">LysM domain-containing protein</fullName>
    </submittedName>
</protein>
<dbReference type="STRING" id="150121.SAMN06296010_2795"/>
<dbReference type="EMBL" id="FXAY01000005">
    <property type="protein sequence ID" value="SMG43563.1"/>
    <property type="molecule type" value="Genomic_DNA"/>
</dbReference>
<feature type="signal peptide" evidence="1">
    <location>
        <begin position="1"/>
        <end position="27"/>
    </location>
</feature>
<proteinExistence type="predicted"/>
<reference evidence="4" key="1">
    <citation type="submission" date="2017-04" db="EMBL/GenBank/DDBJ databases">
        <authorList>
            <person name="Varghese N."/>
            <person name="Submissions S."/>
        </authorList>
    </citation>
    <scope>NUCLEOTIDE SEQUENCE [LARGE SCALE GENOMIC DNA]</scope>
    <source>
        <strain evidence="4">VKM Ac-2510</strain>
    </source>
</reference>
<gene>
    <name evidence="3" type="ORF">SAMN06296010_2795</name>
</gene>
<evidence type="ECO:0000256" key="1">
    <source>
        <dbReference type="SAM" id="SignalP"/>
    </source>
</evidence>
<dbReference type="Proteomes" id="UP000193244">
    <property type="component" value="Unassembled WGS sequence"/>
</dbReference>